<dbReference type="AlphaFoldDB" id="A0A0B6Y1K5"/>
<protein>
    <submittedName>
        <fullName evidence="1">Uncharacterized protein</fullName>
    </submittedName>
</protein>
<gene>
    <name evidence="1" type="primary">ORF9588</name>
</gene>
<evidence type="ECO:0000313" key="1">
    <source>
        <dbReference type="EMBL" id="CEK50009.1"/>
    </source>
</evidence>
<dbReference type="EMBL" id="HACG01003144">
    <property type="protein sequence ID" value="CEK50009.1"/>
    <property type="molecule type" value="Transcribed_RNA"/>
</dbReference>
<feature type="non-terminal residue" evidence="1">
    <location>
        <position position="1"/>
    </location>
</feature>
<name>A0A0B6Y1K5_9EUPU</name>
<accession>A0A0B6Y1K5</accession>
<organism evidence="1">
    <name type="scientific">Arion vulgaris</name>
    <dbReference type="NCBI Taxonomy" id="1028688"/>
    <lineage>
        <taxon>Eukaryota</taxon>
        <taxon>Metazoa</taxon>
        <taxon>Spiralia</taxon>
        <taxon>Lophotrochozoa</taxon>
        <taxon>Mollusca</taxon>
        <taxon>Gastropoda</taxon>
        <taxon>Heterobranchia</taxon>
        <taxon>Euthyneura</taxon>
        <taxon>Panpulmonata</taxon>
        <taxon>Eupulmonata</taxon>
        <taxon>Stylommatophora</taxon>
        <taxon>Helicina</taxon>
        <taxon>Arionoidea</taxon>
        <taxon>Arionidae</taxon>
        <taxon>Arion</taxon>
    </lineage>
</organism>
<reference evidence="1" key="1">
    <citation type="submission" date="2014-12" db="EMBL/GenBank/DDBJ databases">
        <title>Insight into the proteome of Arion vulgaris.</title>
        <authorList>
            <person name="Aradska J."/>
            <person name="Bulat T."/>
            <person name="Smidak R."/>
            <person name="Sarate P."/>
            <person name="Gangsoo J."/>
            <person name="Sialana F."/>
            <person name="Bilban M."/>
            <person name="Lubec G."/>
        </authorList>
    </citation>
    <scope>NUCLEOTIDE SEQUENCE</scope>
    <source>
        <tissue evidence="1">Skin</tissue>
    </source>
</reference>
<feature type="non-terminal residue" evidence="1">
    <location>
        <position position="72"/>
    </location>
</feature>
<sequence>AISCHVVSQGFKSALLDQSIRNMIHLLRSAVMVKSNSEPEIKNVAMTKPCILPVHIYVVEGKFKTGLFHLKE</sequence>
<proteinExistence type="predicted"/>